<evidence type="ECO:0000313" key="2">
    <source>
        <dbReference type="EMBL" id="EJT80726.1"/>
    </source>
</evidence>
<protein>
    <submittedName>
        <fullName evidence="2 3">Uncharacterized protein</fullName>
    </submittedName>
</protein>
<proteinExistence type="predicted"/>
<sequence length="265" mass="29112">MSSSAWNAVAKAAERVPYGLKRSVFVRVHPQPESLSERRAVLRLLQRHGEVEMFKKLRSNNNSFISVMKTSDAAKDLASRSPITYELITDKFAPPGARDVLEITAAVEPIETTAASDPSFAGNYMRQFYRDLNSSSKGQTVDPGRPTNDSKNSGGGGGEAKVEHKSFTLHAFTTERYDHGLAIRVGPLWGRWPEEPVAREMLMFKALDESVPSNPGHEGLCDWYTGGQLTEGETATTVSKPQRQVARFKNEAEATFVHASLGLGT</sequence>
<dbReference type="RefSeq" id="XP_009216735.1">
    <property type="nucleotide sequence ID" value="XM_009218471.1"/>
</dbReference>
<dbReference type="VEuPathDB" id="FungiDB:GGTG_00720"/>
<reference evidence="2" key="3">
    <citation type="submission" date="2010-09" db="EMBL/GenBank/DDBJ databases">
        <title>Annotation of Gaeumannomyces graminis var. tritici R3-111a-1.</title>
        <authorList>
            <consortium name="The Broad Institute Genome Sequencing Platform"/>
            <person name="Ma L.-J."/>
            <person name="Dead R."/>
            <person name="Young S.K."/>
            <person name="Zeng Q."/>
            <person name="Gargeya S."/>
            <person name="Fitzgerald M."/>
            <person name="Haas B."/>
            <person name="Abouelleil A."/>
            <person name="Alvarado L."/>
            <person name="Arachchi H.M."/>
            <person name="Berlin A."/>
            <person name="Brown A."/>
            <person name="Chapman S.B."/>
            <person name="Chen Z."/>
            <person name="Dunbar C."/>
            <person name="Freedman E."/>
            <person name="Gearin G."/>
            <person name="Gellesch M."/>
            <person name="Goldberg J."/>
            <person name="Griggs A."/>
            <person name="Gujja S."/>
            <person name="Heiman D."/>
            <person name="Howarth C."/>
            <person name="Larson L."/>
            <person name="Lui A."/>
            <person name="MacDonald P.J.P."/>
            <person name="Mehta T."/>
            <person name="Montmayeur A."/>
            <person name="Murphy C."/>
            <person name="Neiman D."/>
            <person name="Pearson M."/>
            <person name="Priest M."/>
            <person name="Roberts A."/>
            <person name="Saif S."/>
            <person name="Shea T."/>
            <person name="Shenoy N."/>
            <person name="Sisk P."/>
            <person name="Stolte C."/>
            <person name="Sykes S."/>
            <person name="Yandava C."/>
            <person name="Wortman J."/>
            <person name="Nusbaum C."/>
            <person name="Birren B."/>
        </authorList>
    </citation>
    <scope>NUCLEOTIDE SEQUENCE</scope>
    <source>
        <strain evidence="2">R3-111a-1</strain>
    </source>
</reference>
<gene>
    <name evidence="3" type="primary">20341178</name>
    <name evidence="2" type="ORF">GGTG_00720</name>
</gene>
<dbReference type="GeneID" id="20341178"/>
<organism evidence="2">
    <name type="scientific">Gaeumannomyces tritici (strain R3-111a-1)</name>
    <name type="common">Wheat and barley take-all root rot fungus</name>
    <name type="synonym">Gaeumannomyces graminis var. tritici</name>
    <dbReference type="NCBI Taxonomy" id="644352"/>
    <lineage>
        <taxon>Eukaryota</taxon>
        <taxon>Fungi</taxon>
        <taxon>Dikarya</taxon>
        <taxon>Ascomycota</taxon>
        <taxon>Pezizomycotina</taxon>
        <taxon>Sordariomycetes</taxon>
        <taxon>Sordariomycetidae</taxon>
        <taxon>Magnaporthales</taxon>
        <taxon>Magnaporthaceae</taxon>
        <taxon>Gaeumannomyces</taxon>
    </lineage>
</organism>
<dbReference type="eggNOG" id="ENOG502SX98">
    <property type="taxonomic scope" value="Eukaryota"/>
</dbReference>
<dbReference type="EnsemblFungi" id="EJT80726">
    <property type="protein sequence ID" value="EJT80726"/>
    <property type="gene ID" value="GGTG_00720"/>
</dbReference>
<reference evidence="3" key="5">
    <citation type="submission" date="2018-04" db="UniProtKB">
        <authorList>
            <consortium name="EnsemblFungi"/>
        </authorList>
    </citation>
    <scope>IDENTIFICATION</scope>
    <source>
        <strain evidence="3">R3-111a-1</strain>
    </source>
</reference>
<evidence type="ECO:0000313" key="3">
    <source>
        <dbReference type="EnsemblFungi" id="EJT80726"/>
    </source>
</evidence>
<reference evidence="4" key="1">
    <citation type="submission" date="2010-07" db="EMBL/GenBank/DDBJ databases">
        <title>The genome sequence of Gaeumannomyces graminis var. tritici strain R3-111a-1.</title>
        <authorList>
            <consortium name="The Broad Institute Genome Sequencing Platform"/>
            <person name="Ma L.-J."/>
            <person name="Dead R."/>
            <person name="Young S."/>
            <person name="Zeng Q."/>
            <person name="Koehrsen M."/>
            <person name="Alvarado L."/>
            <person name="Berlin A."/>
            <person name="Chapman S.B."/>
            <person name="Chen Z."/>
            <person name="Freedman E."/>
            <person name="Gellesch M."/>
            <person name="Goldberg J."/>
            <person name="Griggs A."/>
            <person name="Gujja S."/>
            <person name="Heilman E.R."/>
            <person name="Heiman D."/>
            <person name="Hepburn T."/>
            <person name="Howarth C."/>
            <person name="Jen D."/>
            <person name="Larson L."/>
            <person name="Mehta T."/>
            <person name="Neiman D."/>
            <person name="Pearson M."/>
            <person name="Roberts A."/>
            <person name="Saif S."/>
            <person name="Shea T."/>
            <person name="Shenoy N."/>
            <person name="Sisk P."/>
            <person name="Stolte C."/>
            <person name="Sykes S."/>
            <person name="Walk T."/>
            <person name="White J."/>
            <person name="Yandava C."/>
            <person name="Haas B."/>
            <person name="Nusbaum C."/>
            <person name="Birren B."/>
        </authorList>
    </citation>
    <scope>NUCLEOTIDE SEQUENCE [LARGE SCALE GENOMIC DNA]</scope>
    <source>
        <strain evidence="4">R3-111a-1</strain>
    </source>
</reference>
<dbReference type="OrthoDB" id="5367448at2759"/>
<dbReference type="Proteomes" id="UP000006039">
    <property type="component" value="Unassembled WGS sequence"/>
</dbReference>
<evidence type="ECO:0000313" key="4">
    <source>
        <dbReference type="Proteomes" id="UP000006039"/>
    </source>
</evidence>
<reference evidence="2" key="2">
    <citation type="submission" date="2010-07" db="EMBL/GenBank/DDBJ databases">
        <authorList>
            <consortium name="The Broad Institute Genome Sequencing Platform"/>
            <consortium name="Broad Institute Genome Sequencing Center for Infectious Disease"/>
            <person name="Ma L.-J."/>
            <person name="Dead R."/>
            <person name="Young S."/>
            <person name="Zeng Q."/>
            <person name="Koehrsen M."/>
            <person name="Alvarado L."/>
            <person name="Berlin A."/>
            <person name="Chapman S.B."/>
            <person name="Chen Z."/>
            <person name="Freedman E."/>
            <person name="Gellesch M."/>
            <person name="Goldberg J."/>
            <person name="Griggs A."/>
            <person name="Gujja S."/>
            <person name="Heilman E.R."/>
            <person name="Heiman D."/>
            <person name="Hepburn T."/>
            <person name="Howarth C."/>
            <person name="Jen D."/>
            <person name="Larson L."/>
            <person name="Mehta T."/>
            <person name="Neiman D."/>
            <person name="Pearson M."/>
            <person name="Roberts A."/>
            <person name="Saif S."/>
            <person name="Shea T."/>
            <person name="Shenoy N."/>
            <person name="Sisk P."/>
            <person name="Stolte C."/>
            <person name="Sykes S."/>
            <person name="Walk T."/>
            <person name="White J."/>
            <person name="Yandava C."/>
            <person name="Haas B."/>
            <person name="Nusbaum C."/>
            <person name="Birren B."/>
        </authorList>
    </citation>
    <scope>NUCLEOTIDE SEQUENCE</scope>
    <source>
        <strain evidence="2">R3-111a-1</strain>
    </source>
</reference>
<dbReference type="HOGENOM" id="CLU_1049889_0_0_1"/>
<reference evidence="3" key="4">
    <citation type="journal article" date="2015" name="G3 (Bethesda)">
        <title>Genome sequences of three phytopathogenic species of the Magnaporthaceae family of fungi.</title>
        <authorList>
            <person name="Okagaki L.H."/>
            <person name="Nunes C.C."/>
            <person name="Sailsbery J."/>
            <person name="Clay B."/>
            <person name="Brown D."/>
            <person name="John T."/>
            <person name="Oh Y."/>
            <person name="Young N."/>
            <person name="Fitzgerald M."/>
            <person name="Haas B.J."/>
            <person name="Zeng Q."/>
            <person name="Young S."/>
            <person name="Adiconis X."/>
            <person name="Fan L."/>
            <person name="Levin J.Z."/>
            <person name="Mitchell T.K."/>
            <person name="Okubara P.A."/>
            <person name="Farman M.L."/>
            <person name="Kohn L.M."/>
            <person name="Birren B."/>
            <person name="Ma L.-J."/>
            <person name="Dean R.A."/>
        </authorList>
    </citation>
    <scope>NUCLEOTIDE SEQUENCE</scope>
    <source>
        <strain evidence="3">R3-111a-1</strain>
    </source>
</reference>
<dbReference type="EMBL" id="GL385395">
    <property type="protein sequence ID" value="EJT80726.1"/>
    <property type="molecule type" value="Genomic_DNA"/>
</dbReference>
<evidence type="ECO:0000256" key="1">
    <source>
        <dbReference type="SAM" id="MobiDB-lite"/>
    </source>
</evidence>
<keyword evidence="4" id="KW-1185">Reference proteome</keyword>
<dbReference type="AlphaFoldDB" id="J3NHI3"/>
<accession>J3NHI3</accession>
<name>J3NHI3_GAET3</name>
<feature type="region of interest" description="Disordered" evidence="1">
    <location>
        <begin position="134"/>
        <end position="162"/>
    </location>
</feature>